<comment type="subcellular location">
    <subcellularLocation>
        <location evidence="1">Cell inner membrane</location>
        <topology evidence="1">Multi-pass membrane protein</topology>
    </subcellularLocation>
    <subcellularLocation>
        <location evidence="9">Cell membrane</location>
        <topology evidence="9">Multi-pass membrane protein</topology>
    </subcellularLocation>
</comment>
<proteinExistence type="inferred from homology"/>
<reference evidence="12" key="1">
    <citation type="journal article" date="2019" name="Int. J. Syst. Evol. Microbiol.">
        <title>The Global Catalogue of Microorganisms (GCM) 10K type strain sequencing project: providing services to taxonomists for standard genome sequencing and annotation.</title>
        <authorList>
            <consortium name="The Broad Institute Genomics Platform"/>
            <consortium name="The Broad Institute Genome Sequencing Center for Infectious Disease"/>
            <person name="Wu L."/>
            <person name="Ma J."/>
        </authorList>
    </citation>
    <scope>NUCLEOTIDE SEQUENCE [LARGE SCALE GENOMIC DNA]</scope>
    <source>
        <strain evidence="12">KCTC 23707</strain>
    </source>
</reference>
<name>A0ABW4K246_9HYPH</name>
<feature type="domain" description="ABC transmembrane type-1" evidence="10">
    <location>
        <begin position="33"/>
        <end position="230"/>
    </location>
</feature>
<evidence type="ECO:0000313" key="11">
    <source>
        <dbReference type="EMBL" id="MFD1702060.1"/>
    </source>
</evidence>
<protein>
    <submittedName>
        <fullName evidence="11">ABC transporter permease</fullName>
    </submittedName>
</protein>
<dbReference type="CDD" id="cd06261">
    <property type="entry name" value="TM_PBP2"/>
    <property type="match status" value="1"/>
</dbReference>
<feature type="transmembrane region" description="Helical" evidence="9">
    <location>
        <begin position="32"/>
        <end position="56"/>
    </location>
</feature>
<keyword evidence="5" id="KW-0997">Cell inner membrane</keyword>
<keyword evidence="12" id="KW-1185">Reference proteome</keyword>
<evidence type="ECO:0000313" key="12">
    <source>
        <dbReference type="Proteomes" id="UP001597308"/>
    </source>
</evidence>
<dbReference type="InterPro" id="IPR010065">
    <property type="entry name" value="AA_ABC_transptr_permease_3TM"/>
</dbReference>
<comment type="similarity">
    <text evidence="2">Belongs to the binding-protein-dependent transport system permease family. HisMQ subfamily.</text>
</comment>
<dbReference type="EMBL" id="JBHUER010000002">
    <property type="protein sequence ID" value="MFD1702060.1"/>
    <property type="molecule type" value="Genomic_DNA"/>
</dbReference>
<keyword evidence="8 9" id="KW-0472">Membrane</keyword>
<feature type="transmembrane region" description="Helical" evidence="9">
    <location>
        <begin position="102"/>
        <end position="125"/>
    </location>
</feature>
<feature type="transmembrane region" description="Helical" evidence="9">
    <location>
        <begin position="68"/>
        <end position="90"/>
    </location>
</feature>
<dbReference type="InterPro" id="IPR043429">
    <property type="entry name" value="ArtM/GltK/GlnP/TcyL/YhdX-like"/>
</dbReference>
<feature type="transmembrane region" description="Helical" evidence="9">
    <location>
        <begin position="177"/>
        <end position="199"/>
    </location>
</feature>
<gene>
    <name evidence="11" type="ORF">ACFSCV_03490</name>
</gene>
<evidence type="ECO:0000256" key="2">
    <source>
        <dbReference type="ARBA" id="ARBA00010072"/>
    </source>
</evidence>
<evidence type="ECO:0000256" key="4">
    <source>
        <dbReference type="ARBA" id="ARBA00022475"/>
    </source>
</evidence>
<dbReference type="PANTHER" id="PTHR30614">
    <property type="entry name" value="MEMBRANE COMPONENT OF AMINO ACID ABC TRANSPORTER"/>
    <property type="match status" value="1"/>
</dbReference>
<dbReference type="NCBIfam" id="TIGR01726">
    <property type="entry name" value="HEQRo_perm_3TM"/>
    <property type="match status" value="1"/>
</dbReference>
<dbReference type="Pfam" id="PF00528">
    <property type="entry name" value="BPD_transp_1"/>
    <property type="match status" value="1"/>
</dbReference>
<evidence type="ECO:0000256" key="7">
    <source>
        <dbReference type="ARBA" id="ARBA00022989"/>
    </source>
</evidence>
<evidence type="ECO:0000256" key="1">
    <source>
        <dbReference type="ARBA" id="ARBA00004429"/>
    </source>
</evidence>
<dbReference type="SUPFAM" id="SSF161098">
    <property type="entry name" value="MetI-like"/>
    <property type="match status" value="1"/>
</dbReference>
<evidence type="ECO:0000256" key="9">
    <source>
        <dbReference type="RuleBase" id="RU363032"/>
    </source>
</evidence>
<organism evidence="11 12">
    <name type="scientific">Methylopila henanensis</name>
    <dbReference type="NCBI Taxonomy" id="873516"/>
    <lineage>
        <taxon>Bacteria</taxon>
        <taxon>Pseudomonadati</taxon>
        <taxon>Pseudomonadota</taxon>
        <taxon>Alphaproteobacteria</taxon>
        <taxon>Hyphomicrobiales</taxon>
        <taxon>Methylopilaceae</taxon>
        <taxon>Methylopila</taxon>
    </lineage>
</organism>
<keyword evidence="7 9" id="KW-1133">Transmembrane helix</keyword>
<dbReference type="Gene3D" id="1.10.3720.10">
    <property type="entry name" value="MetI-like"/>
    <property type="match status" value="1"/>
</dbReference>
<dbReference type="InterPro" id="IPR035906">
    <property type="entry name" value="MetI-like_sf"/>
</dbReference>
<evidence type="ECO:0000256" key="8">
    <source>
        <dbReference type="ARBA" id="ARBA00023136"/>
    </source>
</evidence>
<accession>A0ABW4K246</accession>
<dbReference type="InterPro" id="IPR000515">
    <property type="entry name" value="MetI-like"/>
</dbReference>
<dbReference type="RefSeq" id="WP_378797054.1">
    <property type="nucleotide sequence ID" value="NZ_JBHUER010000002.1"/>
</dbReference>
<evidence type="ECO:0000256" key="3">
    <source>
        <dbReference type="ARBA" id="ARBA00022448"/>
    </source>
</evidence>
<evidence type="ECO:0000256" key="6">
    <source>
        <dbReference type="ARBA" id="ARBA00022692"/>
    </source>
</evidence>
<keyword evidence="4" id="KW-1003">Cell membrane</keyword>
<keyword evidence="6 9" id="KW-0812">Transmembrane</keyword>
<evidence type="ECO:0000256" key="5">
    <source>
        <dbReference type="ARBA" id="ARBA00022519"/>
    </source>
</evidence>
<dbReference type="Proteomes" id="UP001597308">
    <property type="component" value="Unassembled WGS sequence"/>
</dbReference>
<dbReference type="PANTHER" id="PTHR30614:SF10">
    <property type="entry name" value="ARGININE ABC TRANSPORTER PERMEASE PROTEIN ARTM"/>
    <property type="match status" value="1"/>
</dbReference>
<dbReference type="PROSITE" id="PS50928">
    <property type="entry name" value="ABC_TM1"/>
    <property type="match status" value="1"/>
</dbReference>
<comment type="caution">
    <text evidence="11">The sequence shown here is derived from an EMBL/GenBank/DDBJ whole genome shotgun (WGS) entry which is preliminary data.</text>
</comment>
<keyword evidence="3 9" id="KW-0813">Transport</keyword>
<sequence length="244" mass="26203">MEALGQAFLAVWGALGFDVDLMARYGPRLLSGLGVTLEIVALAAPLGFALAIPLAVARLEGGPIARNLALGFSTFFRGTPLLAQTFLVYYGAGQFRSAFEAIGLWGLVRDAFWCVILTFTLNTAAYQSEIIRGGMAALPSGQREAASALGLRRFALYVRVLLPQALIGGLRPLGNELVLLVKASSIASAVTVFDLLGATRYVYGRTLDFSVYLWAALLYLALVEIVRRAVNAIERRAGRRFAAS</sequence>
<evidence type="ECO:0000259" key="10">
    <source>
        <dbReference type="PROSITE" id="PS50928"/>
    </source>
</evidence>
<feature type="transmembrane region" description="Helical" evidence="9">
    <location>
        <begin position="211"/>
        <end position="230"/>
    </location>
</feature>